<proteinExistence type="predicted"/>
<reference evidence="2" key="1">
    <citation type="journal article" date="2015" name="Genome Announc.">
        <title>Draft genome sequence of Talaromyces cellulolyticus strain Y-94, a source of lignocellulosic biomass-degrading enzymes.</title>
        <authorList>
            <person name="Fujii T."/>
            <person name="Koike H."/>
            <person name="Sawayama S."/>
            <person name="Yano S."/>
            <person name="Inoue H."/>
        </authorList>
    </citation>
    <scope>NUCLEOTIDE SEQUENCE [LARGE SCALE GENOMIC DNA]</scope>
    <source>
        <strain evidence="2">Y-94</strain>
    </source>
</reference>
<evidence type="ECO:0008006" key="3">
    <source>
        <dbReference type="Google" id="ProtNLM"/>
    </source>
</evidence>
<accession>A0A6V8H7I4</accession>
<protein>
    <recommendedName>
        <fullName evidence="3">Transcription factor domain-containing protein</fullName>
    </recommendedName>
</protein>
<evidence type="ECO:0000313" key="1">
    <source>
        <dbReference type="EMBL" id="GAM35501.1"/>
    </source>
</evidence>
<name>A0A6V8H7I4_TALPI</name>
<organism evidence="1 2">
    <name type="scientific">Talaromyces pinophilus</name>
    <name type="common">Penicillium pinophilum</name>
    <dbReference type="NCBI Taxonomy" id="128442"/>
    <lineage>
        <taxon>Eukaryota</taxon>
        <taxon>Fungi</taxon>
        <taxon>Dikarya</taxon>
        <taxon>Ascomycota</taxon>
        <taxon>Pezizomycotina</taxon>
        <taxon>Eurotiomycetes</taxon>
        <taxon>Eurotiomycetidae</taxon>
        <taxon>Eurotiales</taxon>
        <taxon>Trichocomaceae</taxon>
        <taxon>Talaromyces</taxon>
        <taxon>Talaromyces sect. Talaromyces</taxon>
    </lineage>
</organism>
<dbReference type="AlphaFoldDB" id="A0A6V8H7I4"/>
<evidence type="ECO:0000313" key="2">
    <source>
        <dbReference type="Proteomes" id="UP000053095"/>
    </source>
</evidence>
<keyword evidence="2" id="KW-1185">Reference proteome</keyword>
<gene>
    <name evidence="1" type="ORF">TCE0_017f03888</name>
</gene>
<comment type="caution">
    <text evidence="1">The sequence shown here is derived from an EMBL/GenBank/DDBJ whole genome shotgun (WGS) entry which is preliminary data.</text>
</comment>
<dbReference type="EMBL" id="DF933813">
    <property type="protein sequence ID" value="GAM35501.1"/>
    <property type="molecule type" value="Genomic_DNA"/>
</dbReference>
<sequence>MGFDFHSQQGFSAVNISPFSTTTGHLSTSNFQTATLHQLASIVRHVGIANFHDLNTSSWISLYKPEFIELALDRWIQAKCVADEAPSTALPEMLLFHLAHVSLHSNLQRLHVVAQQWGDACRPEMNTEGLQWARAWKDSCHFEIAHWHSKTIIRLVQEALCPIRCRGQIGQPRADFIQPPHIPLCIYFATLVLWAEQVLSGSLSSSAQESLELGSQLLFDLSVPLSRQLGTVLIALNYGQDVARGTKQQ</sequence>
<dbReference type="Proteomes" id="UP000053095">
    <property type="component" value="Unassembled WGS sequence"/>
</dbReference>